<dbReference type="CDD" id="cd09272">
    <property type="entry name" value="RNase_HI_RT_Ty1"/>
    <property type="match status" value="1"/>
</dbReference>
<dbReference type="PANTHER" id="PTHR11439:SF442">
    <property type="entry name" value="CYSTEINE-RICH RLK (RECEPTOR-LIKE PROTEIN KINASE) 8"/>
    <property type="match status" value="1"/>
</dbReference>
<dbReference type="InterPro" id="IPR013103">
    <property type="entry name" value="RVT_2"/>
</dbReference>
<proteinExistence type="predicted"/>
<dbReference type="AlphaFoldDB" id="A0A699HXY4"/>
<dbReference type="Pfam" id="PF07727">
    <property type="entry name" value="RVT_2"/>
    <property type="match status" value="1"/>
</dbReference>
<feature type="region of interest" description="Disordered" evidence="1">
    <location>
        <begin position="212"/>
        <end position="262"/>
    </location>
</feature>
<dbReference type="EMBL" id="BKCJ010196553">
    <property type="protein sequence ID" value="GEY64602.1"/>
    <property type="molecule type" value="Genomic_DNA"/>
</dbReference>
<sequence>MLHDLRIPAGQVQTIIPHNAAFQTEDLDTYDCDCDDLSNAQAVLMANISNYGSDVISEVTNSDNYLNDMYNQSVHALQDFKQSPVMDFTDNEISSDSSIIPYSQYLPETQQATVQDTNLQAQKDSMILSVIEQILTDDFGKRFTPQQELSAEQAFWLLISNPTIESSLPPVRVKIPSELPKVSLVNESLKKLKFQLAQFDFMVKKRTTPNALTEGVKCSTSSSGSKPSGNTKNNRISQPSSNNKINKVEDQPRSIKTRKNNKNCVKKVKCDDHVIQSSSNANSVSINNAPVKNSVNDAKSGCLCAICGKCVIAETHHECVQLVVTKMNKSKKSVSAKKHKKQNDWKPTGHVLTEVGIKWKPTGKTFTIVGNSCRLTRLTSTNVVPPKQSTFHSDEIQKLEIKIYCRKQKNVKYIGCPDCTMGTVRFGNEQIARIIGYSDYQLGNVVISRIRHRYIKTPYELMKHKKPDLSFLYIFGSLCYTINDHEDLGKFDAKADIGIFVGYTPAKKALKIYNRRTLIIFETIHVTFDELTVMDSEQFSSGLRLHVTTHATPSTGLVSNPGSQQPCIPPNRDDWDRLFQSIFDEYFNPLIIAVFPVQEAAAPRAEVLADSPVSISISQDAPSTSIPSSQAQEHSLIIYIVFEKSPKTPTWTKDHPIANVIGDPSRSVSTRKQLETDAMWCYFDAFLSLVEPKNFKQAMTETSWINVMLDEIHEFRRLEVWELVPCPDNVFLIKLKWIYKIKNMNLGGYSRIRLDLLLKDSDKKRKLKKALSGLKQAPRAWYDMLSNFLISQQFSQGAVDPTLFIRHGGNNLLLMTNNFKMSMIGQVPFFLGLQISQSPRGIFINQSKYASEIVTKYGLHSNDYVDTPMIKNKKLDEDLQGKPIDATLYRGMIGSLMYLTTSRLNLIYVVCLCARYQAKPTEKHLQAVKRIFRYLKGTIYMGLWYSKDTNMSLTAYANADHAGCQDTRRSTSGSVQFLGDKLASWSSKKQKSNAISRTEAEYISLSGCCSQILWMRSQLTDYGF</sequence>
<comment type="caution">
    <text evidence="4">The sequence shown here is derived from an EMBL/GenBank/DDBJ whole genome shotgun (WGS) entry which is preliminary data.</text>
</comment>
<name>A0A699HXY4_TANCI</name>
<organism evidence="4">
    <name type="scientific">Tanacetum cinerariifolium</name>
    <name type="common">Dalmatian daisy</name>
    <name type="synonym">Chrysanthemum cinerariifolium</name>
    <dbReference type="NCBI Taxonomy" id="118510"/>
    <lineage>
        <taxon>Eukaryota</taxon>
        <taxon>Viridiplantae</taxon>
        <taxon>Streptophyta</taxon>
        <taxon>Embryophyta</taxon>
        <taxon>Tracheophyta</taxon>
        <taxon>Spermatophyta</taxon>
        <taxon>Magnoliopsida</taxon>
        <taxon>eudicotyledons</taxon>
        <taxon>Gunneridae</taxon>
        <taxon>Pentapetalae</taxon>
        <taxon>asterids</taxon>
        <taxon>campanulids</taxon>
        <taxon>Asterales</taxon>
        <taxon>Asteraceae</taxon>
        <taxon>Asteroideae</taxon>
        <taxon>Anthemideae</taxon>
        <taxon>Anthemidinae</taxon>
        <taxon>Tanacetum</taxon>
    </lineage>
</organism>
<dbReference type="InterPro" id="IPR043502">
    <property type="entry name" value="DNA/RNA_pol_sf"/>
</dbReference>
<feature type="compositionally biased region" description="Low complexity" evidence="1">
    <location>
        <begin position="219"/>
        <end position="233"/>
    </location>
</feature>
<protein>
    <submittedName>
        <fullName evidence="4">Uncharacterized mitochondrial protein AtMg00810-like</fullName>
    </submittedName>
</protein>
<evidence type="ECO:0000259" key="2">
    <source>
        <dbReference type="Pfam" id="PF07727"/>
    </source>
</evidence>
<gene>
    <name evidence="4" type="ORF">Tci_436576</name>
</gene>
<feature type="domain" description="Reverse transcriptase Ty1/copia-type" evidence="2">
    <location>
        <begin position="760"/>
        <end position="814"/>
    </location>
</feature>
<dbReference type="PANTHER" id="PTHR11439">
    <property type="entry name" value="GAG-POL-RELATED RETROTRANSPOSON"/>
    <property type="match status" value="1"/>
</dbReference>
<dbReference type="SUPFAM" id="SSF56672">
    <property type="entry name" value="DNA/RNA polymerases"/>
    <property type="match status" value="1"/>
</dbReference>
<evidence type="ECO:0000259" key="3">
    <source>
        <dbReference type="Pfam" id="PF25597"/>
    </source>
</evidence>
<reference evidence="4" key="1">
    <citation type="journal article" date="2019" name="Sci. Rep.">
        <title>Draft genome of Tanacetum cinerariifolium, the natural source of mosquito coil.</title>
        <authorList>
            <person name="Yamashiro T."/>
            <person name="Shiraishi A."/>
            <person name="Satake H."/>
            <person name="Nakayama K."/>
        </authorList>
    </citation>
    <scope>NUCLEOTIDE SEQUENCE</scope>
</reference>
<evidence type="ECO:0000313" key="4">
    <source>
        <dbReference type="EMBL" id="GEY64602.1"/>
    </source>
</evidence>
<feature type="domain" description="Retroviral polymerase SH3-like" evidence="3">
    <location>
        <begin position="477"/>
        <end position="536"/>
    </location>
</feature>
<evidence type="ECO:0000256" key="1">
    <source>
        <dbReference type="SAM" id="MobiDB-lite"/>
    </source>
</evidence>
<dbReference type="Pfam" id="PF25597">
    <property type="entry name" value="SH3_retrovirus"/>
    <property type="match status" value="1"/>
</dbReference>
<dbReference type="InterPro" id="IPR057670">
    <property type="entry name" value="SH3_retrovirus"/>
</dbReference>
<accession>A0A699HXY4</accession>
<feature type="compositionally biased region" description="Polar residues" evidence="1">
    <location>
        <begin position="234"/>
        <end position="245"/>
    </location>
</feature>